<keyword evidence="4" id="KW-1185">Reference proteome</keyword>
<evidence type="ECO:0000313" key="3">
    <source>
        <dbReference type="EMBL" id="KAK0615996.1"/>
    </source>
</evidence>
<evidence type="ECO:0000256" key="2">
    <source>
        <dbReference type="SAM" id="Phobius"/>
    </source>
</evidence>
<evidence type="ECO:0000313" key="4">
    <source>
        <dbReference type="Proteomes" id="UP001174934"/>
    </source>
</evidence>
<feature type="region of interest" description="Disordered" evidence="1">
    <location>
        <begin position="1"/>
        <end position="22"/>
    </location>
</feature>
<gene>
    <name evidence="3" type="ORF">B0T17DRAFT_539843</name>
</gene>
<feature type="transmembrane region" description="Helical" evidence="2">
    <location>
        <begin position="32"/>
        <end position="56"/>
    </location>
</feature>
<protein>
    <submittedName>
        <fullName evidence="3">Uncharacterized protein</fullName>
    </submittedName>
</protein>
<dbReference type="AlphaFoldDB" id="A0AA40BW70"/>
<reference evidence="3" key="1">
    <citation type="submission" date="2023-06" db="EMBL/GenBank/DDBJ databases">
        <title>Genome-scale phylogeny and comparative genomics of the fungal order Sordariales.</title>
        <authorList>
            <consortium name="Lawrence Berkeley National Laboratory"/>
            <person name="Hensen N."/>
            <person name="Bonometti L."/>
            <person name="Westerberg I."/>
            <person name="Brannstrom I.O."/>
            <person name="Guillou S."/>
            <person name="Cros-Aarteil S."/>
            <person name="Calhoun S."/>
            <person name="Haridas S."/>
            <person name="Kuo A."/>
            <person name="Mondo S."/>
            <person name="Pangilinan J."/>
            <person name="Riley R."/>
            <person name="LaButti K."/>
            <person name="Andreopoulos B."/>
            <person name="Lipzen A."/>
            <person name="Chen C."/>
            <person name="Yanf M."/>
            <person name="Daum C."/>
            <person name="Ng V."/>
            <person name="Clum A."/>
            <person name="Steindorff A."/>
            <person name="Ohm R."/>
            <person name="Martin F."/>
            <person name="Silar P."/>
            <person name="Natvig D."/>
            <person name="Lalanne C."/>
            <person name="Gautier V."/>
            <person name="Ament-velasquez S.L."/>
            <person name="Kruys A."/>
            <person name="Hutchinson M.I."/>
            <person name="Powell A.J."/>
            <person name="Barry K."/>
            <person name="Miller A.N."/>
            <person name="Grigoriev I.V."/>
            <person name="Debuchy R."/>
            <person name="Gladieux P."/>
            <person name="Thoren M.H."/>
            <person name="Johannesson H."/>
        </authorList>
    </citation>
    <scope>NUCLEOTIDE SEQUENCE</scope>
    <source>
        <strain evidence="3">SMH3391-2</strain>
    </source>
</reference>
<feature type="transmembrane region" description="Helical" evidence="2">
    <location>
        <begin position="68"/>
        <end position="91"/>
    </location>
</feature>
<sequence length="104" mass="11406">MQTGTRDRRAVPRMPLRSRPGRAGYRGPASMFIAPVVSFPGGIVEFWAVLCCAVFAAARFFGWELRHCLYCGGPCVCLFVCQSGGIASFFFSRMLPGLRSLFGC</sequence>
<dbReference type="Proteomes" id="UP001174934">
    <property type="component" value="Unassembled WGS sequence"/>
</dbReference>
<keyword evidence="2" id="KW-0472">Membrane</keyword>
<keyword evidence="2" id="KW-1133">Transmembrane helix</keyword>
<evidence type="ECO:0000256" key="1">
    <source>
        <dbReference type="SAM" id="MobiDB-lite"/>
    </source>
</evidence>
<keyword evidence="2" id="KW-0812">Transmembrane</keyword>
<dbReference type="EMBL" id="JAULSR010000006">
    <property type="protein sequence ID" value="KAK0615996.1"/>
    <property type="molecule type" value="Genomic_DNA"/>
</dbReference>
<organism evidence="3 4">
    <name type="scientific">Bombardia bombarda</name>
    <dbReference type="NCBI Taxonomy" id="252184"/>
    <lineage>
        <taxon>Eukaryota</taxon>
        <taxon>Fungi</taxon>
        <taxon>Dikarya</taxon>
        <taxon>Ascomycota</taxon>
        <taxon>Pezizomycotina</taxon>
        <taxon>Sordariomycetes</taxon>
        <taxon>Sordariomycetidae</taxon>
        <taxon>Sordariales</taxon>
        <taxon>Lasiosphaeriaceae</taxon>
        <taxon>Bombardia</taxon>
    </lineage>
</organism>
<comment type="caution">
    <text evidence="3">The sequence shown here is derived from an EMBL/GenBank/DDBJ whole genome shotgun (WGS) entry which is preliminary data.</text>
</comment>
<name>A0AA40BW70_9PEZI</name>
<accession>A0AA40BW70</accession>
<proteinExistence type="predicted"/>
<feature type="compositionally biased region" description="Basic and acidic residues" evidence="1">
    <location>
        <begin position="1"/>
        <end position="10"/>
    </location>
</feature>